<dbReference type="PIRSF" id="PIRSF001959">
    <property type="entry name" value="EPO_receptor"/>
    <property type="match status" value="1"/>
</dbReference>
<dbReference type="PROSITE" id="PS50853">
    <property type="entry name" value="FN3"/>
    <property type="match status" value="1"/>
</dbReference>
<dbReference type="InterPro" id="IPR036116">
    <property type="entry name" value="FN3_sf"/>
</dbReference>
<dbReference type="PANTHER" id="PTHR23037:SF28">
    <property type="entry name" value="ERYTHROPOIETIN RECEPTOR"/>
    <property type="match status" value="1"/>
</dbReference>
<evidence type="ECO:0000256" key="13">
    <source>
        <dbReference type="SAM" id="Phobius"/>
    </source>
</evidence>
<dbReference type="SMART" id="SM00060">
    <property type="entry name" value="FN3"/>
    <property type="match status" value="1"/>
</dbReference>
<comment type="caution">
    <text evidence="15">The sequence shown here is derived from an EMBL/GenBank/DDBJ whole genome shotgun (WGS) entry which is preliminary data.</text>
</comment>
<dbReference type="EMBL" id="JACTAM010000003">
    <property type="protein sequence ID" value="KAI2665943.1"/>
    <property type="molecule type" value="Genomic_DNA"/>
</dbReference>
<dbReference type="InterPro" id="IPR015152">
    <property type="entry name" value="Growth/epo_recpt_lig-bind"/>
</dbReference>
<evidence type="ECO:0000256" key="8">
    <source>
        <dbReference type="ARBA" id="ARBA00023136"/>
    </source>
</evidence>
<dbReference type="InterPro" id="IPR009167">
    <property type="entry name" value="Erythropoietin_rcpt"/>
</dbReference>
<feature type="region of interest" description="Disordered" evidence="12">
    <location>
        <begin position="417"/>
        <end position="442"/>
    </location>
</feature>
<evidence type="ECO:0000313" key="16">
    <source>
        <dbReference type="Proteomes" id="UP000830375"/>
    </source>
</evidence>
<evidence type="ECO:0000256" key="9">
    <source>
        <dbReference type="ARBA" id="ARBA00023157"/>
    </source>
</evidence>
<dbReference type="Pfam" id="PF09067">
    <property type="entry name" value="EpoR_lig-bind"/>
    <property type="match status" value="1"/>
</dbReference>
<comment type="similarity">
    <text evidence="2">Belongs to the type I cytokine receptor family. Type 1 subfamily.</text>
</comment>
<feature type="region of interest" description="Disordered" evidence="12">
    <location>
        <begin position="319"/>
        <end position="346"/>
    </location>
</feature>
<keyword evidence="10 15" id="KW-0675">Receptor</keyword>
<feature type="compositionally biased region" description="Basic and acidic residues" evidence="12">
    <location>
        <begin position="335"/>
        <end position="346"/>
    </location>
</feature>
<keyword evidence="4" id="KW-1003">Cell membrane</keyword>
<evidence type="ECO:0000256" key="2">
    <source>
        <dbReference type="ARBA" id="ARBA00007885"/>
    </source>
</evidence>
<evidence type="ECO:0000256" key="5">
    <source>
        <dbReference type="ARBA" id="ARBA00022692"/>
    </source>
</evidence>
<dbReference type="Gene3D" id="2.60.40.10">
    <property type="entry name" value="Immunoglobulins"/>
    <property type="match status" value="2"/>
</dbReference>
<feature type="compositionally biased region" description="Low complexity" evidence="12">
    <location>
        <begin position="419"/>
        <end position="440"/>
    </location>
</feature>
<keyword evidence="5 13" id="KW-0812">Transmembrane</keyword>
<evidence type="ECO:0000313" key="15">
    <source>
        <dbReference type="EMBL" id="KAI2665943.1"/>
    </source>
</evidence>
<evidence type="ECO:0000256" key="10">
    <source>
        <dbReference type="ARBA" id="ARBA00023170"/>
    </source>
</evidence>
<accession>A0ABQ8MT09</accession>
<dbReference type="CDD" id="cd00063">
    <property type="entry name" value="FN3"/>
    <property type="match status" value="1"/>
</dbReference>
<reference evidence="15 16" key="1">
    <citation type="submission" date="2022-01" db="EMBL/GenBank/DDBJ databases">
        <title>A high-quality chromosome-level genome assembly of rohu carp, Labeo rohita.</title>
        <authorList>
            <person name="Arick M.A. II"/>
            <person name="Hsu C.-Y."/>
            <person name="Magbanua Z."/>
            <person name="Pechanova O."/>
            <person name="Grover C."/>
            <person name="Miller E."/>
            <person name="Thrash A."/>
            <person name="Ezzel L."/>
            <person name="Alam S."/>
            <person name="Benzie J."/>
            <person name="Hamilton M."/>
            <person name="Karsi A."/>
            <person name="Lawrence M.L."/>
            <person name="Peterson D.G."/>
        </authorList>
    </citation>
    <scope>NUCLEOTIDE SEQUENCE [LARGE SCALE GENOMIC DNA]</scope>
    <source>
        <strain evidence="16">BAU-BD-2019</strain>
        <tissue evidence="15">Blood</tissue>
    </source>
</reference>
<dbReference type="InterPro" id="IPR003961">
    <property type="entry name" value="FN3_dom"/>
</dbReference>
<gene>
    <name evidence="15" type="ORF">H4Q32_009681</name>
</gene>
<evidence type="ECO:0000256" key="11">
    <source>
        <dbReference type="ARBA" id="ARBA00023180"/>
    </source>
</evidence>
<sequence>MLALICVRGAQRCADKAVAQLLRDETEDIKCFVEVKDLTCFWEEEEERNNLHDQYTFTYSYENKKNMACVVSPLSLLASNKTIFFCKLPKTPFFTTLDVQVFCDGRMLYSRSLNAENFLFLDPPRNLTVMSSGKEGQLNVSWLPPSLKYMDDSMIYEVRYAVEGSNMGKVEVIKVSTMLVLLGLQSDTRYKVWVRVKPDGVAYKGYWSAWTEPVFGATPPIDMDPLIILLVLFIGLILCLLSMTVILSHHKFLLKKLWPDIPTPEHKFPGLFTVYKGDFKEWMSQNNGSMWGRSVHVYTEELPSPLEVLSEVSLTSHVTSQIEERKPAEEEEEKDSERSDSRLTDRWREPPHAHWLMEQLRALQDNPESLSQSSLLQSHDTYVTLNQGDNEQQVDDVFEETLPLQTLFTTAGTSSLNTSHSDLGSLQQSSGSGRLSSQSSFEYPNHTWPPKGPGYAYMAVADSGVSMDYSPMSSSRIAELGKHRIYTNDYKNEIFPHKWPLSGQHIKTGSGSCSGPLW</sequence>
<keyword evidence="6" id="KW-0732">Signal</keyword>
<comment type="subcellular location">
    <subcellularLocation>
        <location evidence="1">Cell membrane</location>
        <topology evidence="1">Single-pass type I membrane protein</topology>
    </subcellularLocation>
</comment>
<keyword evidence="11" id="KW-0325">Glycoprotein</keyword>
<evidence type="ECO:0000256" key="1">
    <source>
        <dbReference type="ARBA" id="ARBA00004251"/>
    </source>
</evidence>
<proteinExistence type="inferred from homology"/>
<evidence type="ECO:0000256" key="12">
    <source>
        <dbReference type="SAM" id="MobiDB-lite"/>
    </source>
</evidence>
<dbReference type="InterPro" id="IPR013783">
    <property type="entry name" value="Ig-like_fold"/>
</dbReference>
<dbReference type="Proteomes" id="UP000830375">
    <property type="component" value="Unassembled WGS sequence"/>
</dbReference>
<name>A0ABQ8MT09_LABRO</name>
<feature type="transmembrane region" description="Helical" evidence="13">
    <location>
        <begin position="226"/>
        <end position="247"/>
    </location>
</feature>
<keyword evidence="8 13" id="KW-0472">Membrane</keyword>
<organism evidence="15 16">
    <name type="scientific">Labeo rohita</name>
    <name type="common">Indian major carp</name>
    <name type="synonym">Cyprinus rohita</name>
    <dbReference type="NCBI Taxonomy" id="84645"/>
    <lineage>
        <taxon>Eukaryota</taxon>
        <taxon>Metazoa</taxon>
        <taxon>Chordata</taxon>
        <taxon>Craniata</taxon>
        <taxon>Vertebrata</taxon>
        <taxon>Euteleostomi</taxon>
        <taxon>Actinopterygii</taxon>
        <taxon>Neopterygii</taxon>
        <taxon>Teleostei</taxon>
        <taxon>Ostariophysi</taxon>
        <taxon>Cypriniformes</taxon>
        <taxon>Cyprinidae</taxon>
        <taxon>Labeoninae</taxon>
        <taxon>Labeonini</taxon>
        <taxon>Labeo</taxon>
    </lineage>
</organism>
<dbReference type="SUPFAM" id="SSF49265">
    <property type="entry name" value="Fibronectin type III"/>
    <property type="match status" value="2"/>
</dbReference>
<keyword evidence="7 13" id="KW-1133">Transmembrane helix</keyword>
<keyword evidence="9" id="KW-1015">Disulfide bond</keyword>
<evidence type="ECO:0000256" key="6">
    <source>
        <dbReference type="ARBA" id="ARBA00022729"/>
    </source>
</evidence>
<evidence type="ECO:0000259" key="14">
    <source>
        <dbReference type="PROSITE" id="PS50853"/>
    </source>
</evidence>
<evidence type="ECO:0000256" key="4">
    <source>
        <dbReference type="ARBA" id="ARBA00022475"/>
    </source>
</evidence>
<feature type="domain" description="Fibronectin type-III" evidence="14">
    <location>
        <begin position="123"/>
        <end position="221"/>
    </location>
</feature>
<protein>
    <recommendedName>
        <fullName evidence="3">Erythropoietin receptor</fullName>
    </recommendedName>
</protein>
<dbReference type="Pfam" id="PF00041">
    <property type="entry name" value="fn3"/>
    <property type="match status" value="1"/>
</dbReference>
<dbReference type="PANTHER" id="PTHR23037">
    <property type="entry name" value="CYTOKINE RECEPTOR"/>
    <property type="match status" value="1"/>
</dbReference>
<evidence type="ECO:0000256" key="3">
    <source>
        <dbReference type="ARBA" id="ARBA00018355"/>
    </source>
</evidence>
<keyword evidence="16" id="KW-1185">Reference proteome</keyword>
<evidence type="ECO:0000256" key="7">
    <source>
        <dbReference type="ARBA" id="ARBA00022989"/>
    </source>
</evidence>